<reference evidence="3" key="1">
    <citation type="submission" date="2022-07" db="EMBL/GenBank/DDBJ databases">
        <title>Genome Sequence of Agrocybe chaxingu.</title>
        <authorList>
            <person name="Buettner E."/>
        </authorList>
    </citation>
    <scope>NUCLEOTIDE SEQUENCE</scope>
    <source>
        <strain evidence="3">MP-N11</strain>
    </source>
</reference>
<protein>
    <submittedName>
        <fullName evidence="3">Uncharacterized protein</fullName>
    </submittedName>
</protein>
<keyword evidence="4" id="KW-1185">Reference proteome</keyword>
<evidence type="ECO:0000256" key="1">
    <source>
        <dbReference type="SAM" id="MobiDB-lite"/>
    </source>
</evidence>
<dbReference type="Proteomes" id="UP001148786">
    <property type="component" value="Unassembled WGS sequence"/>
</dbReference>
<feature type="signal peptide" evidence="2">
    <location>
        <begin position="1"/>
        <end position="23"/>
    </location>
</feature>
<feature type="chain" id="PRO_5040778657" evidence="2">
    <location>
        <begin position="24"/>
        <end position="278"/>
    </location>
</feature>
<dbReference type="OrthoDB" id="2919778at2759"/>
<proteinExistence type="predicted"/>
<name>A0A9W8TD70_9AGAR</name>
<accession>A0A9W8TD70</accession>
<feature type="region of interest" description="Disordered" evidence="1">
    <location>
        <begin position="71"/>
        <end position="98"/>
    </location>
</feature>
<evidence type="ECO:0000313" key="4">
    <source>
        <dbReference type="Proteomes" id="UP001148786"/>
    </source>
</evidence>
<dbReference type="AlphaFoldDB" id="A0A9W8TD70"/>
<evidence type="ECO:0000313" key="3">
    <source>
        <dbReference type="EMBL" id="KAJ3515711.1"/>
    </source>
</evidence>
<comment type="caution">
    <text evidence="3">The sequence shown here is derived from an EMBL/GenBank/DDBJ whole genome shotgun (WGS) entry which is preliminary data.</text>
</comment>
<keyword evidence="2" id="KW-0732">Signal</keyword>
<feature type="compositionally biased region" description="Low complexity" evidence="1">
    <location>
        <begin position="75"/>
        <end position="88"/>
    </location>
</feature>
<dbReference type="EMBL" id="JANKHO010000084">
    <property type="protein sequence ID" value="KAJ3515711.1"/>
    <property type="molecule type" value="Genomic_DNA"/>
</dbReference>
<evidence type="ECO:0000256" key="2">
    <source>
        <dbReference type="SAM" id="SignalP"/>
    </source>
</evidence>
<gene>
    <name evidence="3" type="ORF">NLJ89_g1598</name>
</gene>
<sequence length="278" mass="31034">MSVYLKIAMFTSSVMLMFGIWDAKTLNPNSEKSADMENVRKALRVLKAAEDRWQQAGRFWDILSVLSSKDPRPFSGRSQSSAAMSSESLEMRKSPLPHIQTRWSQVPGKNSERSQPIVASVGEDSSLDPFHSQDYWDFVSDGYHLDNFYLPHEPEGEIDFHPTGATYSTTQPLPEMAAASWMPQQLEPVSFRMLSPTLNPSPSNNGCYATQNDTSEFMQLQSNISAVIATGNQHCVQSRGVAQRGWVKKVYSDGDSLWSNISPEYGVDNVLDNNPEVA</sequence>
<organism evidence="3 4">
    <name type="scientific">Agrocybe chaxingu</name>
    <dbReference type="NCBI Taxonomy" id="84603"/>
    <lineage>
        <taxon>Eukaryota</taxon>
        <taxon>Fungi</taxon>
        <taxon>Dikarya</taxon>
        <taxon>Basidiomycota</taxon>
        <taxon>Agaricomycotina</taxon>
        <taxon>Agaricomycetes</taxon>
        <taxon>Agaricomycetidae</taxon>
        <taxon>Agaricales</taxon>
        <taxon>Agaricineae</taxon>
        <taxon>Strophariaceae</taxon>
        <taxon>Agrocybe</taxon>
    </lineage>
</organism>